<dbReference type="PROSITE" id="PS51375">
    <property type="entry name" value="PPR"/>
    <property type="match status" value="3"/>
</dbReference>
<dbReference type="PANTHER" id="PTHR47447">
    <property type="entry name" value="OS03G0856100 PROTEIN"/>
    <property type="match status" value="1"/>
</dbReference>
<dbReference type="EMBL" id="CAJNNV010000736">
    <property type="protein sequence ID" value="CAE8583441.1"/>
    <property type="molecule type" value="Genomic_DNA"/>
</dbReference>
<feature type="compositionally biased region" description="Basic and acidic residues" evidence="3">
    <location>
        <begin position="408"/>
        <end position="419"/>
    </location>
</feature>
<evidence type="ECO:0000313" key="4">
    <source>
        <dbReference type="EMBL" id="CAE8583441.1"/>
    </source>
</evidence>
<evidence type="ECO:0000313" key="5">
    <source>
        <dbReference type="Proteomes" id="UP000654075"/>
    </source>
</evidence>
<protein>
    <recommendedName>
        <fullName evidence="6">Pentatricopeptide repeat-containing protein, chloroplastic</fullName>
    </recommendedName>
</protein>
<feature type="repeat" description="PPR" evidence="2">
    <location>
        <begin position="70"/>
        <end position="104"/>
    </location>
</feature>
<organism evidence="4 5">
    <name type="scientific">Polarella glacialis</name>
    <name type="common">Dinoflagellate</name>
    <dbReference type="NCBI Taxonomy" id="89957"/>
    <lineage>
        <taxon>Eukaryota</taxon>
        <taxon>Sar</taxon>
        <taxon>Alveolata</taxon>
        <taxon>Dinophyceae</taxon>
        <taxon>Suessiales</taxon>
        <taxon>Suessiaceae</taxon>
        <taxon>Polarella</taxon>
    </lineage>
</organism>
<dbReference type="Pfam" id="PF13812">
    <property type="entry name" value="PPR_3"/>
    <property type="match status" value="1"/>
</dbReference>
<sequence>AIGTNAAISACEKGGQWQFALDLLGNMPRTKLLPDVISCSAAISACEKANQWLIALNLLRSMPEMTVSPSEITWNAVISACEKSGIWRTAMTLLRQMLSSRLAPSAISFDAAISACDKGRRWQLALGLFEGMSQRGLALTAVTFGAVLTACTRRAQGWQRGVCLLGAMCGANFEAGAHEYRALADACHEAGGAEVAELALLHDLHDYAAVRLFVPFRVGTDSPAKSNEGQWPRSTVQPNEKSEVSEEYELRRVSAKPRGWEEAGRLLEEMRLGGAMRETFAQRVQLQRSHFVVREGLQLDPCAVDAAWNELLWSIAKRTPQQVVSFNSAISACAAVGAPRRDVQREVRLQPDVISWLVCQNLAGLFGPGRLGLFCGSRPCTCSGRMGSESDSLKAGEDVALASSPRPAVHDDVPRDSSQHRGARRLAQRLRAGLLLGRGAVAFLGRPAHTLPPSNHCHILRCHGSFEAVSPSSASPQNCRAAAGAAAAASSAQLGASDSRRRGLAGPLGPGTELAGGAACAGACEP</sequence>
<dbReference type="PANTHER" id="PTHR47447:SF17">
    <property type="entry name" value="OS12G0638900 PROTEIN"/>
    <property type="match status" value="1"/>
</dbReference>
<feature type="region of interest" description="Disordered" evidence="3">
    <location>
        <begin position="222"/>
        <end position="243"/>
    </location>
</feature>
<name>A0A813DB67_POLGL</name>
<feature type="repeat" description="PPR" evidence="2">
    <location>
        <begin position="105"/>
        <end position="139"/>
    </location>
</feature>
<feature type="region of interest" description="Disordered" evidence="3">
    <location>
        <begin position="403"/>
        <end position="422"/>
    </location>
</feature>
<evidence type="ECO:0000256" key="1">
    <source>
        <dbReference type="ARBA" id="ARBA00022737"/>
    </source>
</evidence>
<proteinExistence type="predicted"/>
<dbReference type="Gene3D" id="1.25.40.10">
    <property type="entry name" value="Tetratricopeptide repeat domain"/>
    <property type="match status" value="2"/>
</dbReference>
<gene>
    <name evidence="4" type="ORF">PGLA1383_LOCUS2407</name>
</gene>
<feature type="non-terminal residue" evidence="4">
    <location>
        <position position="526"/>
    </location>
</feature>
<evidence type="ECO:0000256" key="2">
    <source>
        <dbReference type="PROSITE-ProRule" id="PRU00708"/>
    </source>
</evidence>
<comment type="caution">
    <text evidence="4">The sequence shown here is derived from an EMBL/GenBank/DDBJ whole genome shotgun (WGS) entry which is preliminary data.</text>
</comment>
<dbReference type="NCBIfam" id="TIGR00756">
    <property type="entry name" value="PPR"/>
    <property type="match status" value="1"/>
</dbReference>
<reference evidence="4" key="1">
    <citation type="submission" date="2021-02" db="EMBL/GenBank/DDBJ databases">
        <authorList>
            <person name="Dougan E. K."/>
            <person name="Rhodes N."/>
            <person name="Thang M."/>
            <person name="Chan C."/>
        </authorList>
    </citation>
    <scope>NUCLEOTIDE SEQUENCE</scope>
</reference>
<feature type="repeat" description="PPR" evidence="2">
    <location>
        <begin position="35"/>
        <end position="69"/>
    </location>
</feature>
<evidence type="ECO:0008006" key="6">
    <source>
        <dbReference type="Google" id="ProtNLM"/>
    </source>
</evidence>
<dbReference type="Proteomes" id="UP000654075">
    <property type="component" value="Unassembled WGS sequence"/>
</dbReference>
<dbReference type="InterPro" id="IPR011990">
    <property type="entry name" value="TPR-like_helical_dom_sf"/>
</dbReference>
<keyword evidence="5" id="KW-1185">Reference proteome</keyword>
<keyword evidence="1" id="KW-0677">Repeat</keyword>
<dbReference type="AlphaFoldDB" id="A0A813DB67"/>
<dbReference type="InterPro" id="IPR002885">
    <property type="entry name" value="PPR_rpt"/>
</dbReference>
<feature type="compositionally biased region" description="Polar residues" evidence="3">
    <location>
        <begin position="223"/>
        <end position="239"/>
    </location>
</feature>
<evidence type="ECO:0000256" key="3">
    <source>
        <dbReference type="SAM" id="MobiDB-lite"/>
    </source>
</evidence>
<feature type="non-terminal residue" evidence="4">
    <location>
        <position position="1"/>
    </location>
</feature>
<accession>A0A813DB67</accession>